<name>A0A834HLG0_RHYFE</name>
<protein>
    <submittedName>
        <fullName evidence="2">Uncharacterized protein</fullName>
    </submittedName>
</protein>
<keyword evidence="3" id="KW-1185">Reference proteome</keyword>
<evidence type="ECO:0000256" key="1">
    <source>
        <dbReference type="SAM" id="Phobius"/>
    </source>
</evidence>
<dbReference type="AlphaFoldDB" id="A0A834HLG0"/>
<comment type="caution">
    <text evidence="2">The sequence shown here is derived from an EMBL/GenBank/DDBJ whole genome shotgun (WGS) entry which is preliminary data.</text>
</comment>
<keyword evidence="1" id="KW-0472">Membrane</keyword>
<gene>
    <name evidence="2" type="ORF">GWI33_023384</name>
</gene>
<reference evidence="2" key="1">
    <citation type="submission" date="2020-08" db="EMBL/GenBank/DDBJ databases">
        <title>Genome sequencing and assembly of the red palm weevil Rhynchophorus ferrugineus.</title>
        <authorList>
            <person name="Dias G.B."/>
            <person name="Bergman C.M."/>
            <person name="Manee M."/>
        </authorList>
    </citation>
    <scope>NUCLEOTIDE SEQUENCE</scope>
    <source>
        <strain evidence="2">AA-2017</strain>
        <tissue evidence="2">Whole larva</tissue>
    </source>
</reference>
<evidence type="ECO:0000313" key="3">
    <source>
        <dbReference type="Proteomes" id="UP000625711"/>
    </source>
</evidence>
<feature type="transmembrane region" description="Helical" evidence="1">
    <location>
        <begin position="41"/>
        <end position="60"/>
    </location>
</feature>
<dbReference type="Proteomes" id="UP000625711">
    <property type="component" value="Unassembled WGS sequence"/>
</dbReference>
<sequence length="67" mass="6878">MQELYGVVGGAVEEDGEPKVGGSCLVRQEEKGGGGDSRGAGIYRIIICIIQSGCVCFLLAEMGLSNG</sequence>
<keyword evidence="1" id="KW-0812">Transmembrane</keyword>
<evidence type="ECO:0000313" key="2">
    <source>
        <dbReference type="EMBL" id="KAF7264365.1"/>
    </source>
</evidence>
<accession>A0A834HLG0</accession>
<proteinExistence type="predicted"/>
<dbReference type="EMBL" id="JAACXV010017411">
    <property type="protein sequence ID" value="KAF7264365.1"/>
    <property type="molecule type" value="Genomic_DNA"/>
</dbReference>
<keyword evidence="1" id="KW-1133">Transmembrane helix</keyword>
<organism evidence="2 3">
    <name type="scientific">Rhynchophorus ferrugineus</name>
    <name type="common">Red palm weevil</name>
    <name type="synonym">Curculio ferrugineus</name>
    <dbReference type="NCBI Taxonomy" id="354439"/>
    <lineage>
        <taxon>Eukaryota</taxon>
        <taxon>Metazoa</taxon>
        <taxon>Ecdysozoa</taxon>
        <taxon>Arthropoda</taxon>
        <taxon>Hexapoda</taxon>
        <taxon>Insecta</taxon>
        <taxon>Pterygota</taxon>
        <taxon>Neoptera</taxon>
        <taxon>Endopterygota</taxon>
        <taxon>Coleoptera</taxon>
        <taxon>Polyphaga</taxon>
        <taxon>Cucujiformia</taxon>
        <taxon>Curculionidae</taxon>
        <taxon>Dryophthorinae</taxon>
        <taxon>Rhynchophorus</taxon>
    </lineage>
</organism>